<evidence type="ECO:0000256" key="2">
    <source>
        <dbReference type="SAM" id="SignalP"/>
    </source>
</evidence>
<dbReference type="EMBL" id="DRNO01000271">
    <property type="protein sequence ID" value="HFC04013.1"/>
    <property type="molecule type" value="Genomic_DNA"/>
</dbReference>
<keyword evidence="1" id="KW-0812">Transmembrane</keyword>
<organism evidence="3">
    <name type="scientific">Nitratifractor salsuginis</name>
    <dbReference type="NCBI Taxonomy" id="269261"/>
    <lineage>
        <taxon>Bacteria</taxon>
        <taxon>Pseudomonadati</taxon>
        <taxon>Campylobacterota</taxon>
        <taxon>Epsilonproteobacteria</taxon>
        <taxon>Campylobacterales</taxon>
        <taxon>Sulfurovaceae</taxon>
        <taxon>Nitratifractor</taxon>
    </lineage>
</organism>
<reference evidence="3" key="1">
    <citation type="journal article" date="2020" name="mSystems">
        <title>Genome- and Community-Level Interaction Insights into Carbon Utilization and Element Cycling Functions of Hydrothermarchaeota in Hydrothermal Sediment.</title>
        <authorList>
            <person name="Zhou Z."/>
            <person name="Liu Y."/>
            <person name="Xu W."/>
            <person name="Pan J."/>
            <person name="Luo Z.H."/>
            <person name="Li M."/>
        </authorList>
    </citation>
    <scope>NUCLEOTIDE SEQUENCE [LARGE SCALE GENOMIC DNA]</scope>
    <source>
        <strain evidence="3">HyVt-513</strain>
    </source>
</reference>
<gene>
    <name evidence="3" type="ORF">ENJ74_03995</name>
</gene>
<feature type="signal peptide" evidence="2">
    <location>
        <begin position="1"/>
        <end position="20"/>
    </location>
</feature>
<evidence type="ECO:0000313" key="3">
    <source>
        <dbReference type="EMBL" id="HFC04013.1"/>
    </source>
</evidence>
<accession>A0A7V2SJJ5</accession>
<keyword evidence="2" id="KW-0732">Signal</keyword>
<sequence>MGKRIARIFVMGCLVTAAVAAGNPKGDLSAVVAGVESRQKADEIAGEVKEMLKRFSVVSSRVLLRKNSGVWLVEITPLHSGEATTPPLLAALSKRYPGILVFGKEVGGVVQTEGGKSSKTPLRSTGEERRGLEWMILLVLALAGYTAYRLRRRRLRNLGEEQEILETRQRSLRLKLKGGNRERA</sequence>
<evidence type="ECO:0000256" key="1">
    <source>
        <dbReference type="SAM" id="Phobius"/>
    </source>
</evidence>
<proteinExistence type="predicted"/>
<protein>
    <submittedName>
        <fullName evidence="3">Uncharacterized protein</fullName>
    </submittedName>
</protein>
<dbReference type="AlphaFoldDB" id="A0A7V2SJJ5"/>
<keyword evidence="1" id="KW-0472">Membrane</keyword>
<comment type="caution">
    <text evidence="3">The sequence shown here is derived from an EMBL/GenBank/DDBJ whole genome shotgun (WGS) entry which is preliminary data.</text>
</comment>
<name>A0A7V2SJJ5_9BACT</name>
<feature type="chain" id="PRO_5030890685" evidence="2">
    <location>
        <begin position="21"/>
        <end position="184"/>
    </location>
</feature>
<feature type="transmembrane region" description="Helical" evidence="1">
    <location>
        <begin position="131"/>
        <end position="148"/>
    </location>
</feature>
<keyword evidence="1" id="KW-1133">Transmembrane helix</keyword>
<dbReference type="Proteomes" id="UP000885722">
    <property type="component" value="Unassembled WGS sequence"/>
</dbReference>